<dbReference type="InterPro" id="IPR029045">
    <property type="entry name" value="ClpP/crotonase-like_dom_sf"/>
</dbReference>
<dbReference type="Proteomes" id="UP001140206">
    <property type="component" value="Chromosome 1"/>
</dbReference>
<dbReference type="CDD" id="cd06558">
    <property type="entry name" value="crotonase-like"/>
    <property type="match status" value="1"/>
</dbReference>
<name>A0AAV8H1D5_9POAL</name>
<keyword evidence="1 2" id="KW-0378">Hydrolase</keyword>
<evidence type="ECO:0000256" key="1">
    <source>
        <dbReference type="ARBA" id="ARBA00022801"/>
    </source>
</evidence>
<proteinExistence type="inferred from homology"/>
<protein>
    <recommendedName>
        <fullName evidence="2">3-hydroxyisobutyryl-CoA hydrolase</fullName>
        <shortName evidence="2">HIB-CoA hydrolase</shortName>
        <shortName evidence="2">HIBYL-CoA-H</shortName>
        <ecNumber evidence="2">3.1.2.4</ecNumber>
    </recommendedName>
    <alternativeName>
        <fullName evidence="2">3-hydroxyisobutyryl-coenzyme A hydrolase</fullName>
    </alternativeName>
</protein>
<dbReference type="Gene3D" id="3.90.226.10">
    <property type="entry name" value="2-enoyl-CoA Hydratase, Chain A, domain 1"/>
    <property type="match status" value="1"/>
</dbReference>
<dbReference type="GO" id="GO:0006574">
    <property type="term" value="P:L-valine catabolic process"/>
    <property type="evidence" value="ECO:0007669"/>
    <property type="project" value="UniProtKB-UniRule"/>
</dbReference>
<dbReference type="GO" id="GO:0003860">
    <property type="term" value="F:3-hydroxyisobutyryl-CoA hydrolase activity"/>
    <property type="evidence" value="ECO:0007669"/>
    <property type="project" value="UniProtKB-UniRule"/>
</dbReference>
<evidence type="ECO:0000313" key="4">
    <source>
        <dbReference type="EMBL" id="KAJ4811579.1"/>
    </source>
</evidence>
<dbReference type="PANTHER" id="PTHR43176">
    <property type="entry name" value="3-HYDROXYISOBUTYRYL-COA HYDROLASE-RELATED"/>
    <property type="match status" value="1"/>
</dbReference>
<dbReference type="AlphaFoldDB" id="A0AAV8H1D5"/>
<evidence type="ECO:0000313" key="5">
    <source>
        <dbReference type="Proteomes" id="UP001140206"/>
    </source>
</evidence>
<dbReference type="PANTHER" id="PTHR43176:SF6">
    <property type="entry name" value="3-HYDROXYISOBUTYRYL-COA HYDROLASE"/>
    <property type="match status" value="1"/>
</dbReference>
<sequence>MASPSYVRVLEDLNQITAEGDSHARTITLNRPSKLNAMGYQMIVQLTDELLALEKKPNFKILIVKGKGRAFSAGGDNSGIWWCMTEGDWSFGSYYYKKYVTLNHIMSTFKLPSVFISNGIVMGAGAGFYMNGRFRVATENTVFAMPETQIGLFPDAGASYFLSRLPGLFGEYIGLTGTRLDGSEMVACGLATHYVSSKNLRKLEESLNKIDTDDPSIIDKIISQHEENPSLREGCSLLNYHRSDTIDKCFSKGSVEEIIASLEQEFAVDPKDWIASAIKTMKRASPANLKIFLRSIRQGRNQTYEECIQREYIMFSHAMRRTITGDVFEGVAAKLIDKNVSPKWDPLSLGQVTNKMVEKCFCEIKDDDWPHLNLPSRSNSIATTLLPSRL</sequence>
<dbReference type="InterPro" id="IPR032259">
    <property type="entry name" value="HIBYL-CoA-H"/>
</dbReference>
<organism evidence="4 5">
    <name type="scientific">Rhynchospora pubera</name>
    <dbReference type="NCBI Taxonomy" id="906938"/>
    <lineage>
        <taxon>Eukaryota</taxon>
        <taxon>Viridiplantae</taxon>
        <taxon>Streptophyta</taxon>
        <taxon>Embryophyta</taxon>
        <taxon>Tracheophyta</taxon>
        <taxon>Spermatophyta</taxon>
        <taxon>Magnoliopsida</taxon>
        <taxon>Liliopsida</taxon>
        <taxon>Poales</taxon>
        <taxon>Cyperaceae</taxon>
        <taxon>Cyperoideae</taxon>
        <taxon>Rhynchosporeae</taxon>
        <taxon>Rhynchospora</taxon>
    </lineage>
</organism>
<comment type="pathway">
    <text evidence="2">Amino-acid degradation; L-valine degradation.</text>
</comment>
<dbReference type="EMBL" id="JAMFTS010000001">
    <property type="protein sequence ID" value="KAJ4811579.1"/>
    <property type="molecule type" value="Genomic_DNA"/>
</dbReference>
<evidence type="ECO:0000256" key="2">
    <source>
        <dbReference type="RuleBase" id="RU369070"/>
    </source>
</evidence>
<dbReference type="EC" id="3.1.2.4" evidence="2"/>
<comment type="caution">
    <text evidence="4">The sequence shown here is derived from an EMBL/GenBank/DDBJ whole genome shotgun (WGS) entry which is preliminary data.</text>
</comment>
<reference evidence="4" key="1">
    <citation type="submission" date="2022-08" db="EMBL/GenBank/DDBJ databases">
        <authorList>
            <person name="Marques A."/>
        </authorList>
    </citation>
    <scope>NUCLEOTIDE SEQUENCE</scope>
    <source>
        <strain evidence="4">RhyPub2mFocal</strain>
        <tissue evidence="4">Leaves</tissue>
    </source>
</reference>
<keyword evidence="5" id="KW-1185">Reference proteome</keyword>
<comment type="function">
    <text evidence="2">Hydrolyzes 3-hydroxyisobutyryl-CoA (HIBYL-CoA), a saline catabolite. Has high activity toward isobutyryl-CoA. Could be an isobutyryl-CoA dehydrogenase that functions in valine catabolism.</text>
</comment>
<comment type="similarity">
    <text evidence="2">Belongs to the enoyl-CoA hydratase/isomerase family.</text>
</comment>
<dbReference type="Pfam" id="PF16113">
    <property type="entry name" value="ECH_2"/>
    <property type="match status" value="1"/>
</dbReference>
<gene>
    <name evidence="4" type="ORF">LUZ62_024145</name>
</gene>
<feature type="domain" description="Enoyl-CoA hydratase/isomerase" evidence="3">
    <location>
        <begin position="25"/>
        <end position="361"/>
    </location>
</feature>
<dbReference type="InterPro" id="IPR045004">
    <property type="entry name" value="ECH_dom"/>
</dbReference>
<accession>A0AAV8H1D5</accession>
<evidence type="ECO:0000259" key="3">
    <source>
        <dbReference type="Pfam" id="PF16113"/>
    </source>
</evidence>
<dbReference type="SUPFAM" id="SSF52096">
    <property type="entry name" value="ClpP/crotonase"/>
    <property type="match status" value="1"/>
</dbReference>
<comment type="catalytic activity">
    <reaction evidence="2">
        <text>3-hydroxy-2-methylpropanoyl-CoA + H2O = 3-hydroxy-2-methylpropanoate + CoA + H(+)</text>
        <dbReference type="Rhea" id="RHEA:20888"/>
        <dbReference type="ChEBI" id="CHEBI:11805"/>
        <dbReference type="ChEBI" id="CHEBI:15377"/>
        <dbReference type="ChEBI" id="CHEBI:15378"/>
        <dbReference type="ChEBI" id="CHEBI:57287"/>
        <dbReference type="ChEBI" id="CHEBI:57340"/>
        <dbReference type="EC" id="3.1.2.4"/>
    </reaction>
</comment>
<dbReference type="NCBIfam" id="NF004127">
    <property type="entry name" value="PRK05617.1"/>
    <property type="match status" value="1"/>
</dbReference>